<evidence type="ECO:0000313" key="3">
    <source>
        <dbReference type="Proteomes" id="UP000460157"/>
    </source>
</evidence>
<organism evidence="2 3">
    <name type="scientific">Nesterenkonia alkaliphila</name>
    <dbReference type="NCBI Taxonomy" id="1463631"/>
    <lineage>
        <taxon>Bacteria</taxon>
        <taxon>Bacillati</taxon>
        <taxon>Actinomycetota</taxon>
        <taxon>Actinomycetes</taxon>
        <taxon>Micrococcales</taxon>
        <taxon>Micrococcaceae</taxon>
        <taxon>Nesterenkonia</taxon>
    </lineage>
</organism>
<evidence type="ECO:0000256" key="1">
    <source>
        <dbReference type="SAM" id="MobiDB-lite"/>
    </source>
</evidence>
<accession>A0A7K1UK42</accession>
<evidence type="ECO:0000313" key="2">
    <source>
        <dbReference type="EMBL" id="MVT26858.1"/>
    </source>
</evidence>
<reference evidence="2 3" key="1">
    <citation type="submission" date="2019-12" db="EMBL/GenBank/DDBJ databases">
        <title>Nesterenkonia muleiensis sp. nov., a novel actinobacterium isolated from sap of Populus euphratica.</title>
        <authorList>
            <person name="Wang R."/>
        </authorList>
    </citation>
    <scope>NUCLEOTIDE SEQUENCE [LARGE SCALE GENOMIC DNA]</scope>
    <source>
        <strain evidence="2 3">F10</strain>
    </source>
</reference>
<dbReference type="Proteomes" id="UP000460157">
    <property type="component" value="Unassembled WGS sequence"/>
</dbReference>
<gene>
    <name evidence="2" type="ORF">GNZ21_10905</name>
</gene>
<dbReference type="OrthoDB" id="1825624at2"/>
<protein>
    <submittedName>
        <fullName evidence="2">Uncharacterized protein</fullName>
    </submittedName>
</protein>
<dbReference type="InterPro" id="IPR045941">
    <property type="entry name" value="DUF6361"/>
</dbReference>
<keyword evidence="3" id="KW-1185">Reference proteome</keyword>
<comment type="caution">
    <text evidence="2">The sequence shown here is derived from an EMBL/GenBank/DDBJ whole genome shotgun (WGS) entry which is preliminary data.</text>
</comment>
<dbReference type="Pfam" id="PF19888">
    <property type="entry name" value="DUF6361"/>
    <property type="match status" value="1"/>
</dbReference>
<dbReference type="EMBL" id="WRPM01000075">
    <property type="protein sequence ID" value="MVT26858.1"/>
    <property type="molecule type" value="Genomic_DNA"/>
</dbReference>
<dbReference type="RefSeq" id="WP_157324244.1">
    <property type="nucleotide sequence ID" value="NZ_BMFX01000044.1"/>
</dbReference>
<feature type="region of interest" description="Disordered" evidence="1">
    <location>
        <begin position="157"/>
        <end position="176"/>
    </location>
</feature>
<name>A0A7K1UK42_9MICC</name>
<dbReference type="AlphaFoldDB" id="A0A7K1UK42"/>
<proteinExistence type="predicted"/>
<sequence>MPSTFAWLAVDAEQRRRMMEAVEQFRDETTVDDLGVGGIRDAFSDSLFPGTSTLHTRLRYVLFIPWLMQEAARRSTVSEMATRYHDLERDFIGALERGTGEGETGIIGRRAGRTLQRVPSVLYSGMLAQWGILERGLTSREFFTRIEAGRRLDAEAPRAEDGGLGTERIPDGLDPALPAPPERLLTSADFRLRPGEVAYLEEAITRTNPGTLLARLVQERPAGWIDRESAPRSPWAPEVRDLLHAEANGALRSLLDLAERFSLQAHGAGLLYNLMLAEATASDPSRFRDDRVAHYRDRLQDWAEEAAATRPFGREDLLALGQLMAARRRTFTDRTRRFLEQWCEESRAPHAVADSASARELVVRRELAVKKGRARLRPGNLKALNAWSGASGAARLHFRWANVTTLLQDLYDGEESS</sequence>